<dbReference type="RefSeq" id="XP_070904206.1">
    <property type="nucleotide sequence ID" value="XM_071044220.1"/>
</dbReference>
<evidence type="ECO:0000256" key="2">
    <source>
        <dbReference type="SAM" id="Phobius"/>
    </source>
</evidence>
<evidence type="ECO:0000256" key="1">
    <source>
        <dbReference type="SAM" id="MobiDB-lite"/>
    </source>
</evidence>
<dbReference type="EMBL" id="JBFXLR010000003">
    <property type="protein sequence ID" value="KAL2859272.1"/>
    <property type="molecule type" value="Genomic_DNA"/>
</dbReference>
<keyword evidence="2" id="KW-0472">Membrane</keyword>
<reference evidence="3 4" key="1">
    <citation type="submission" date="2024-07" db="EMBL/GenBank/DDBJ databases">
        <title>Section-level genome sequencing and comparative genomics of Aspergillus sections Usti and Cavernicolus.</title>
        <authorList>
            <consortium name="Lawrence Berkeley National Laboratory"/>
            <person name="Nybo J.L."/>
            <person name="Vesth T.C."/>
            <person name="Theobald S."/>
            <person name="Frisvad J.C."/>
            <person name="Larsen T.O."/>
            <person name="Kjaerboelling I."/>
            <person name="Rothschild-Mancinelli K."/>
            <person name="Lyhne E.K."/>
            <person name="Kogle M.E."/>
            <person name="Barry K."/>
            <person name="Clum A."/>
            <person name="Na H."/>
            <person name="Ledsgaard L."/>
            <person name="Lin J."/>
            <person name="Lipzen A."/>
            <person name="Kuo A."/>
            <person name="Riley R."/>
            <person name="Mondo S."/>
            <person name="LaButti K."/>
            <person name="Haridas S."/>
            <person name="Pangalinan J."/>
            <person name="Salamov A.A."/>
            <person name="Simmons B.A."/>
            <person name="Magnuson J.K."/>
            <person name="Chen J."/>
            <person name="Drula E."/>
            <person name="Henrissat B."/>
            <person name="Wiebenga A."/>
            <person name="Lubbers R.J."/>
            <person name="Gomes A.C."/>
            <person name="Macurrencykelacurrency M.R."/>
            <person name="Stajich J."/>
            <person name="Grigoriev I.V."/>
            <person name="Mortensen U.H."/>
            <person name="De vries R.P."/>
            <person name="Baker S.E."/>
            <person name="Andersen M.R."/>
        </authorList>
    </citation>
    <scope>NUCLEOTIDE SEQUENCE [LARGE SCALE GENOMIC DNA]</scope>
    <source>
        <strain evidence="3 4">CBS 756.74</strain>
    </source>
</reference>
<organism evidence="3 4">
    <name type="scientific">Aspergillus pseudodeflectus</name>
    <dbReference type="NCBI Taxonomy" id="176178"/>
    <lineage>
        <taxon>Eukaryota</taxon>
        <taxon>Fungi</taxon>
        <taxon>Dikarya</taxon>
        <taxon>Ascomycota</taxon>
        <taxon>Pezizomycotina</taxon>
        <taxon>Eurotiomycetes</taxon>
        <taxon>Eurotiomycetidae</taxon>
        <taxon>Eurotiales</taxon>
        <taxon>Aspergillaceae</taxon>
        <taxon>Aspergillus</taxon>
        <taxon>Aspergillus subgen. Nidulantes</taxon>
    </lineage>
</organism>
<comment type="caution">
    <text evidence="3">The sequence shown here is derived from an EMBL/GenBank/DDBJ whole genome shotgun (WGS) entry which is preliminary data.</text>
</comment>
<accession>A0ABR4L726</accession>
<keyword evidence="2" id="KW-1133">Transmembrane helix</keyword>
<dbReference type="GeneID" id="98159384"/>
<keyword evidence="4" id="KW-1185">Reference proteome</keyword>
<keyword evidence="2" id="KW-0812">Transmembrane</keyword>
<name>A0ABR4L726_9EURO</name>
<feature type="transmembrane region" description="Helical" evidence="2">
    <location>
        <begin position="226"/>
        <end position="248"/>
    </location>
</feature>
<proteinExistence type="predicted"/>
<dbReference type="Proteomes" id="UP001610444">
    <property type="component" value="Unassembled WGS sequence"/>
</dbReference>
<gene>
    <name evidence="3" type="ORF">BJX68DRAFT_261715</name>
</gene>
<sequence length="253" mass="27094">MQGLTFTREFGDNYTSVQALWGAEIKTNSTNTQPKLYTGTAPCLLNNAFFIGTTGENPLSDTGLELVCRMYNTSYLIKLNFTNGTQSLTTLAVSPINPAHWTYGESQHSSLPSNHRGETRSPYTPNSGVHITHLLFRGLLQRRLRAGSTGNLAQDSDSKAWGDRTPLPQSGLFSCPGLWNSSIYGNLTPTAVVKPSLLSLNSANTSVPVFASSPQNIYTDDCRNVAAAYAAAVGVTVACVAVGFLALVRNALA</sequence>
<evidence type="ECO:0000313" key="3">
    <source>
        <dbReference type="EMBL" id="KAL2859272.1"/>
    </source>
</evidence>
<feature type="region of interest" description="Disordered" evidence="1">
    <location>
        <begin position="105"/>
        <end position="124"/>
    </location>
</feature>
<protein>
    <submittedName>
        <fullName evidence="3">Uncharacterized protein</fullName>
    </submittedName>
</protein>
<evidence type="ECO:0000313" key="4">
    <source>
        <dbReference type="Proteomes" id="UP001610444"/>
    </source>
</evidence>